<evidence type="ECO:0000256" key="2">
    <source>
        <dbReference type="ARBA" id="ARBA00022448"/>
    </source>
</evidence>
<accession>A0A1I6K1N9</accession>
<dbReference type="SUPFAM" id="SSF49464">
    <property type="entry name" value="Carboxypeptidase regulatory domain-like"/>
    <property type="match status" value="1"/>
</dbReference>
<dbReference type="GO" id="GO:0044718">
    <property type="term" value="P:siderophore transmembrane transport"/>
    <property type="evidence" value="ECO:0007669"/>
    <property type="project" value="TreeGrafter"/>
</dbReference>
<keyword evidence="15" id="KW-1185">Reference proteome</keyword>
<comment type="similarity">
    <text evidence="10 11">Belongs to the TonB-dependent receptor family.</text>
</comment>
<keyword evidence="8 14" id="KW-0675">Receptor</keyword>
<dbReference type="GO" id="GO:0009279">
    <property type="term" value="C:cell outer membrane"/>
    <property type="evidence" value="ECO:0007669"/>
    <property type="project" value="UniProtKB-SubCell"/>
</dbReference>
<evidence type="ECO:0000256" key="6">
    <source>
        <dbReference type="ARBA" id="ARBA00023077"/>
    </source>
</evidence>
<dbReference type="RefSeq" id="WP_091904659.1">
    <property type="nucleotide sequence ID" value="NZ_FOYX01000003.1"/>
</dbReference>
<dbReference type="PANTHER" id="PTHR30069:SF29">
    <property type="entry name" value="HEMOGLOBIN AND HEMOGLOBIN-HAPTOGLOBIN-BINDING PROTEIN 1-RELATED"/>
    <property type="match status" value="1"/>
</dbReference>
<evidence type="ECO:0000313" key="14">
    <source>
        <dbReference type="EMBL" id="SFR85087.1"/>
    </source>
</evidence>
<dbReference type="Gene3D" id="2.40.170.20">
    <property type="entry name" value="TonB-dependent receptor, beta-barrel domain"/>
    <property type="match status" value="1"/>
</dbReference>
<evidence type="ECO:0000256" key="8">
    <source>
        <dbReference type="ARBA" id="ARBA00023170"/>
    </source>
</evidence>
<evidence type="ECO:0000256" key="7">
    <source>
        <dbReference type="ARBA" id="ARBA00023136"/>
    </source>
</evidence>
<proteinExistence type="inferred from homology"/>
<evidence type="ECO:0000259" key="12">
    <source>
        <dbReference type="Pfam" id="PF00593"/>
    </source>
</evidence>
<evidence type="ECO:0000256" key="3">
    <source>
        <dbReference type="ARBA" id="ARBA00022452"/>
    </source>
</evidence>
<dbReference type="Pfam" id="PF00593">
    <property type="entry name" value="TonB_dep_Rec_b-barrel"/>
    <property type="match status" value="1"/>
</dbReference>
<dbReference type="Gene3D" id="2.170.130.10">
    <property type="entry name" value="TonB-dependent receptor, plug domain"/>
    <property type="match status" value="1"/>
</dbReference>
<keyword evidence="3 10" id="KW-1134">Transmembrane beta strand</keyword>
<evidence type="ECO:0000256" key="10">
    <source>
        <dbReference type="PROSITE-ProRule" id="PRU01360"/>
    </source>
</evidence>
<keyword evidence="4 10" id="KW-0812">Transmembrane</keyword>
<evidence type="ECO:0000256" key="5">
    <source>
        <dbReference type="ARBA" id="ARBA00022729"/>
    </source>
</evidence>
<keyword evidence="7 10" id="KW-0472">Membrane</keyword>
<dbReference type="SUPFAM" id="SSF56935">
    <property type="entry name" value="Porins"/>
    <property type="match status" value="1"/>
</dbReference>
<comment type="subcellular location">
    <subcellularLocation>
        <location evidence="1 10">Cell outer membrane</location>
        <topology evidence="1 10">Multi-pass membrane protein</topology>
    </subcellularLocation>
</comment>
<keyword evidence="9 10" id="KW-0998">Cell outer membrane</keyword>
<evidence type="ECO:0000256" key="4">
    <source>
        <dbReference type="ARBA" id="ARBA00022692"/>
    </source>
</evidence>
<dbReference type="PANTHER" id="PTHR30069">
    <property type="entry name" value="TONB-DEPENDENT OUTER MEMBRANE RECEPTOR"/>
    <property type="match status" value="1"/>
</dbReference>
<protein>
    <submittedName>
        <fullName evidence="14">TonB-dependent Receptor Plug Domain</fullName>
    </submittedName>
</protein>
<keyword evidence="6 11" id="KW-0798">TonB box</keyword>
<dbReference type="PROSITE" id="PS52016">
    <property type="entry name" value="TONB_DEPENDENT_REC_3"/>
    <property type="match status" value="1"/>
</dbReference>
<keyword evidence="2 10" id="KW-0813">Transport</keyword>
<dbReference type="Gene3D" id="2.60.40.1120">
    <property type="entry name" value="Carboxypeptidase-like, regulatory domain"/>
    <property type="match status" value="1"/>
</dbReference>
<dbReference type="InterPro" id="IPR039426">
    <property type="entry name" value="TonB-dep_rcpt-like"/>
</dbReference>
<organism evidence="14 15">
    <name type="scientific">Maribacter stanieri</name>
    <dbReference type="NCBI Taxonomy" id="440514"/>
    <lineage>
        <taxon>Bacteria</taxon>
        <taxon>Pseudomonadati</taxon>
        <taxon>Bacteroidota</taxon>
        <taxon>Flavobacteriia</taxon>
        <taxon>Flavobacteriales</taxon>
        <taxon>Flavobacteriaceae</taxon>
        <taxon>Maribacter</taxon>
    </lineage>
</organism>
<feature type="domain" description="TonB-dependent receptor-like beta-barrel" evidence="12">
    <location>
        <begin position="306"/>
        <end position="753"/>
    </location>
</feature>
<dbReference type="InterPro" id="IPR012910">
    <property type="entry name" value="Plug_dom"/>
</dbReference>
<evidence type="ECO:0000313" key="15">
    <source>
        <dbReference type="Proteomes" id="UP000199462"/>
    </source>
</evidence>
<dbReference type="AlphaFoldDB" id="A0A1I6K1N9"/>
<keyword evidence="5" id="KW-0732">Signal</keyword>
<dbReference type="EMBL" id="FOYX01000003">
    <property type="protein sequence ID" value="SFR85087.1"/>
    <property type="molecule type" value="Genomic_DNA"/>
</dbReference>
<gene>
    <name evidence="14" type="ORF">SAMN04488010_3371</name>
</gene>
<evidence type="ECO:0000256" key="11">
    <source>
        <dbReference type="RuleBase" id="RU003357"/>
    </source>
</evidence>
<evidence type="ECO:0000259" key="13">
    <source>
        <dbReference type="Pfam" id="PF07715"/>
    </source>
</evidence>
<evidence type="ECO:0000256" key="9">
    <source>
        <dbReference type="ARBA" id="ARBA00023237"/>
    </source>
</evidence>
<dbReference type="InterPro" id="IPR008969">
    <property type="entry name" value="CarboxyPept-like_regulatory"/>
</dbReference>
<dbReference type="Proteomes" id="UP000199462">
    <property type="component" value="Unassembled WGS sequence"/>
</dbReference>
<sequence>MTRRRKEKVRLRWLNLITTLTLFLSTTFLIAQESYTISGKITDIDNGETLFGASVFLEGTSIGVVTNEYGFYSISAPKGEYRLLITYMGYSDIKQEVNLNKNQQFNFEISEVSTKLDEVEVVAEESEIAVLRKPEMSVLKMNIETVKQMPVVLGEVDILKSLQMLPGVTNNGEGTGGFHVRGGAGDQNLVLLDEAIIYNTSHMFGFFSVFNADAIKDVKLYKGGIPARYGGRVSSVLDVRQKDGNSKRFAATGGIGIISSRLALEGPLFKEKGSFLIAGRSSYANLLLKAAGEDNSVGFYDLNLKTNYKINSNNRLFLSGYFGRDSFELGDTFSNSYGNSTGNLRWNHIFNDKLFSNLSVIYSKYDYKLGLTFAEFDWVSSIINYNLKYDLKYYFSDKFKLDFGASGIYYEFDPGEIKPTSETSAVNPLLLDQKKAIESGVYVNAEHKLTDKFTAQYGLRYSAFTRMGGQPMTEYENNQPVVYNSDLGIYERGMAVGETVYENGDAIKSFGNIEPRASLAYTIDDNSSLKAGFSRVAQYIHLLSNTSSATPLDVWAPSGQYIDPQLSNQYALGYFRNFKNKAYSMEAEVYYKNTDNRIDYIDGSDLIGQNTIETEILTGESRAYGLELLFRKNEGKFTGWIAYTLSKSEQRTPGGTAGGLGINDGNWYNTPYDRTHDISISGSYQLNDKWSFGTNLVFQTGRPVTYPNGQYEYEGISVASYANRNSDRLPAYHRLDLSVNYKPNKKPNAKLKGEWVLGLYNAYNRKNAASISFGQNIETGANEATRTAIFGIVPSLTYNFKF</sequence>
<dbReference type="GO" id="GO:0015344">
    <property type="term" value="F:siderophore uptake transmembrane transporter activity"/>
    <property type="evidence" value="ECO:0007669"/>
    <property type="project" value="TreeGrafter"/>
</dbReference>
<dbReference type="InterPro" id="IPR037066">
    <property type="entry name" value="Plug_dom_sf"/>
</dbReference>
<evidence type="ECO:0000256" key="1">
    <source>
        <dbReference type="ARBA" id="ARBA00004571"/>
    </source>
</evidence>
<dbReference type="InterPro" id="IPR036942">
    <property type="entry name" value="Beta-barrel_TonB_sf"/>
</dbReference>
<dbReference type="Pfam" id="PF13715">
    <property type="entry name" value="CarbopepD_reg_2"/>
    <property type="match status" value="1"/>
</dbReference>
<feature type="domain" description="TonB-dependent receptor plug" evidence="13">
    <location>
        <begin position="155"/>
        <end position="232"/>
    </location>
</feature>
<name>A0A1I6K1N9_9FLAO</name>
<dbReference type="Pfam" id="PF07715">
    <property type="entry name" value="Plug"/>
    <property type="match status" value="1"/>
</dbReference>
<dbReference type="InterPro" id="IPR000531">
    <property type="entry name" value="Beta-barrel_TonB"/>
</dbReference>
<reference evidence="15" key="1">
    <citation type="submission" date="2016-10" db="EMBL/GenBank/DDBJ databases">
        <authorList>
            <person name="Varghese N."/>
            <person name="Submissions S."/>
        </authorList>
    </citation>
    <scope>NUCLEOTIDE SEQUENCE [LARGE SCALE GENOMIC DNA]</scope>
    <source>
        <strain evidence="15">DSM 19891</strain>
    </source>
</reference>
<dbReference type="STRING" id="440514.SAMN04488010_3371"/>